<protein>
    <submittedName>
        <fullName evidence="3">Uncharacterized protein DUF3347</fullName>
    </submittedName>
</protein>
<gene>
    <name evidence="3" type="ORF">CLV32_0315</name>
</gene>
<sequence>MKYYIGMACIMALSACTGAAKKQSVAVDSTAVVATAAAGRNVVLTDPKVQGIYDHYLLLKNALVASNYDAAKTASTSLAQKLSTYEGCENTALIANKIATAKDLVDQRREFTYLSSDVIAMFKHASIEKGVIFVEHCPMANNGDGGDWLAAEKKINNPYYGKEMLECGSVVEELKAVK</sequence>
<dbReference type="InterPro" id="IPR021782">
    <property type="entry name" value="DUF3347"/>
</dbReference>
<evidence type="ECO:0000313" key="3">
    <source>
        <dbReference type="EMBL" id="TDO24028.1"/>
    </source>
</evidence>
<dbReference type="RefSeq" id="WP_133551669.1">
    <property type="nucleotide sequence ID" value="NZ_SNWM01000001.1"/>
</dbReference>
<keyword evidence="1" id="KW-0732">Signal</keyword>
<dbReference type="Proteomes" id="UP000295499">
    <property type="component" value="Unassembled WGS sequence"/>
</dbReference>
<feature type="chain" id="PRO_5020609034" evidence="1">
    <location>
        <begin position="20"/>
        <end position="178"/>
    </location>
</feature>
<organism evidence="3 4">
    <name type="scientific">Pedobacter duraquae</name>
    <dbReference type="NCBI Taxonomy" id="425511"/>
    <lineage>
        <taxon>Bacteria</taxon>
        <taxon>Pseudomonadati</taxon>
        <taxon>Bacteroidota</taxon>
        <taxon>Sphingobacteriia</taxon>
        <taxon>Sphingobacteriales</taxon>
        <taxon>Sphingobacteriaceae</taxon>
        <taxon>Pedobacter</taxon>
    </lineage>
</organism>
<dbReference type="EMBL" id="SNWM01000001">
    <property type="protein sequence ID" value="TDO24028.1"/>
    <property type="molecule type" value="Genomic_DNA"/>
</dbReference>
<dbReference type="AlphaFoldDB" id="A0A4V6PSF9"/>
<keyword evidence="4" id="KW-1185">Reference proteome</keyword>
<evidence type="ECO:0000256" key="1">
    <source>
        <dbReference type="SAM" id="SignalP"/>
    </source>
</evidence>
<dbReference type="PROSITE" id="PS51257">
    <property type="entry name" value="PROKAR_LIPOPROTEIN"/>
    <property type="match status" value="1"/>
</dbReference>
<feature type="domain" description="DUF3347" evidence="2">
    <location>
        <begin position="52"/>
        <end position="129"/>
    </location>
</feature>
<accession>A0A4V6PSF9</accession>
<dbReference type="Pfam" id="PF11827">
    <property type="entry name" value="DUF3347"/>
    <property type="match status" value="1"/>
</dbReference>
<feature type="signal peptide" evidence="1">
    <location>
        <begin position="1"/>
        <end position="19"/>
    </location>
</feature>
<name>A0A4V6PSF9_9SPHI</name>
<dbReference type="OrthoDB" id="5513217at2"/>
<evidence type="ECO:0000313" key="4">
    <source>
        <dbReference type="Proteomes" id="UP000295499"/>
    </source>
</evidence>
<reference evidence="3 4" key="1">
    <citation type="submission" date="2019-03" db="EMBL/GenBank/DDBJ databases">
        <title>Genomic Encyclopedia of Archaeal and Bacterial Type Strains, Phase II (KMG-II): from individual species to whole genera.</title>
        <authorList>
            <person name="Goeker M."/>
        </authorList>
    </citation>
    <scope>NUCLEOTIDE SEQUENCE [LARGE SCALE GENOMIC DNA]</scope>
    <source>
        <strain evidence="3 4">DSM 19034</strain>
    </source>
</reference>
<proteinExistence type="predicted"/>
<comment type="caution">
    <text evidence="3">The sequence shown here is derived from an EMBL/GenBank/DDBJ whole genome shotgun (WGS) entry which is preliminary data.</text>
</comment>
<evidence type="ECO:0000259" key="2">
    <source>
        <dbReference type="Pfam" id="PF11827"/>
    </source>
</evidence>